<dbReference type="Gene3D" id="3.90.180.10">
    <property type="entry name" value="Medium-chain alcohol dehydrogenases, catalytic domain"/>
    <property type="match status" value="1"/>
</dbReference>
<protein>
    <submittedName>
        <fullName evidence="7">Alcohol dehydrogenase, propanol-preferring</fullName>
    </submittedName>
</protein>
<dbReference type="Pfam" id="PF08240">
    <property type="entry name" value="ADH_N"/>
    <property type="match status" value="1"/>
</dbReference>
<comment type="similarity">
    <text evidence="2">Belongs to the zinc-containing alcohol dehydrogenase family.</text>
</comment>
<evidence type="ECO:0000313" key="7">
    <source>
        <dbReference type="EMBL" id="SFQ20200.1"/>
    </source>
</evidence>
<accession>A0A1I5WKK2</accession>
<dbReference type="NCBIfam" id="TIGR02822">
    <property type="entry name" value="adh_fam_2"/>
    <property type="match status" value="1"/>
</dbReference>
<keyword evidence="5" id="KW-0560">Oxidoreductase</keyword>
<dbReference type="PANTHER" id="PTHR42940">
    <property type="entry name" value="ALCOHOL DEHYDROGENASE 1-RELATED"/>
    <property type="match status" value="1"/>
</dbReference>
<feature type="domain" description="Alcohol dehydrogenase-like N-terminal" evidence="6">
    <location>
        <begin position="36"/>
        <end position="145"/>
    </location>
</feature>
<evidence type="ECO:0000256" key="3">
    <source>
        <dbReference type="ARBA" id="ARBA00022723"/>
    </source>
</evidence>
<dbReference type="SUPFAM" id="SSF51735">
    <property type="entry name" value="NAD(P)-binding Rossmann-fold domains"/>
    <property type="match status" value="1"/>
</dbReference>
<dbReference type="InterPro" id="IPR013154">
    <property type="entry name" value="ADH-like_N"/>
</dbReference>
<dbReference type="Gene3D" id="3.40.50.720">
    <property type="entry name" value="NAD(P)-binding Rossmann-like Domain"/>
    <property type="match status" value="1"/>
</dbReference>
<dbReference type="GO" id="GO:0004022">
    <property type="term" value="F:alcohol dehydrogenase (NAD+) activity"/>
    <property type="evidence" value="ECO:0007669"/>
    <property type="project" value="TreeGrafter"/>
</dbReference>
<proteinExistence type="inferred from homology"/>
<evidence type="ECO:0000256" key="4">
    <source>
        <dbReference type="ARBA" id="ARBA00022833"/>
    </source>
</evidence>
<dbReference type="GO" id="GO:0005737">
    <property type="term" value="C:cytoplasm"/>
    <property type="evidence" value="ECO:0007669"/>
    <property type="project" value="TreeGrafter"/>
</dbReference>
<name>A0A1I5WKK2_9RHOB</name>
<dbReference type="InterPro" id="IPR036291">
    <property type="entry name" value="NAD(P)-bd_dom_sf"/>
</dbReference>
<gene>
    <name evidence="7" type="ORF">SAMN04488047_1491</name>
</gene>
<dbReference type="Proteomes" id="UP000199356">
    <property type="component" value="Unassembled WGS sequence"/>
</dbReference>
<dbReference type="InterPro" id="IPR011032">
    <property type="entry name" value="GroES-like_sf"/>
</dbReference>
<dbReference type="SUPFAM" id="SSF50129">
    <property type="entry name" value="GroES-like"/>
    <property type="match status" value="1"/>
</dbReference>
<dbReference type="PANTHER" id="PTHR42940:SF8">
    <property type="entry name" value="VACUOLAR PROTEIN SORTING-ASSOCIATED PROTEIN 11"/>
    <property type="match status" value="1"/>
</dbReference>
<organism evidence="7 8">
    <name type="scientific">Tranquillimonas alkanivorans</name>
    <dbReference type="NCBI Taxonomy" id="441119"/>
    <lineage>
        <taxon>Bacteria</taxon>
        <taxon>Pseudomonadati</taxon>
        <taxon>Pseudomonadota</taxon>
        <taxon>Alphaproteobacteria</taxon>
        <taxon>Rhodobacterales</taxon>
        <taxon>Roseobacteraceae</taxon>
        <taxon>Tranquillimonas</taxon>
    </lineage>
</organism>
<dbReference type="InterPro" id="IPR014187">
    <property type="entry name" value="ADH_Zn_typ-2"/>
</dbReference>
<dbReference type="STRING" id="441119.SAMN04488047_1491"/>
<dbReference type="EMBL" id="FOXA01000049">
    <property type="protein sequence ID" value="SFQ20200.1"/>
    <property type="molecule type" value="Genomic_DNA"/>
</dbReference>
<dbReference type="AlphaFoldDB" id="A0A1I5WKK2"/>
<dbReference type="CDD" id="cd08298">
    <property type="entry name" value="CAD2"/>
    <property type="match status" value="1"/>
</dbReference>
<evidence type="ECO:0000256" key="1">
    <source>
        <dbReference type="ARBA" id="ARBA00001947"/>
    </source>
</evidence>
<reference evidence="7 8" key="1">
    <citation type="submission" date="2016-10" db="EMBL/GenBank/DDBJ databases">
        <authorList>
            <person name="de Groot N.N."/>
        </authorList>
    </citation>
    <scope>NUCLEOTIDE SEQUENCE [LARGE SCALE GENOMIC DNA]</scope>
    <source>
        <strain evidence="7 8">DSM 19547</strain>
    </source>
</reference>
<evidence type="ECO:0000256" key="5">
    <source>
        <dbReference type="ARBA" id="ARBA00023002"/>
    </source>
</evidence>
<keyword evidence="8" id="KW-1185">Reference proteome</keyword>
<dbReference type="GO" id="GO:0008270">
    <property type="term" value="F:zinc ion binding"/>
    <property type="evidence" value="ECO:0007669"/>
    <property type="project" value="InterPro"/>
</dbReference>
<dbReference type="InterPro" id="IPR002328">
    <property type="entry name" value="ADH_Zn_CS"/>
</dbReference>
<keyword evidence="4" id="KW-0862">Zinc</keyword>
<sequence length="350" mass="37737">MLFAQGVDSVETMKAMVFEGTGPRLILREVPVPTPGSDQVLVRIETCGVCRTDLHVIDGDLPDPVLPLVPGHEIVGRVEACGRDVDWLQAGQRVGIPWLGHTCRVCRYCRSDMENLCDAPRFTGYKVNGGFAEYCVADARYVFSLDETADPVSLAPLLCAGLIGFRSFRLAGAAGRLGLFGFGAAAHILCQIARHEGSEVYAFTREGDLGAQAFARELGAVWAGDSGQSPPDELDAAIIFAPVGALVPRALKTLRKGGRLVCGGIHMTDIPAFPYADLWHERSVTSVANLTRRDGGLFFPLAAAASVRTHTTAYPLERANEALSDLREGRLKGAAVLQIWPGHRRRSMAQ</sequence>
<dbReference type="RefSeq" id="WP_245759371.1">
    <property type="nucleotide sequence ID" value="NZ_FOXA01000049.1"/>
</dbReference>
<evidence type="ECO:0000313" key="8">
    <source>
        <dbReference type="Proteomes" id="UP000199356"/>
    </source>
</evidence>
<keyword evidence="3" id="KW-0479">Metal-binding</keyword>
<comment type="cofactor">
    <cofactor evidence="1">
        <name>Zn(2+)</name>
        <dbReference type="ChEBI" id="CHEBI:29105"/>
    </cofactor>
</comment>
<dbReference type="PROSITE" id="PS00059">
    <property type="entry name" value="ADH_ZINC"/>
    <property type="match status" value="1"/>
</dbReference>
<evidence type="ECO:0000256" key="2">
    <source>
        <dbReference type="ARBA" id="ARBA00008072"/>
    </source>
</evidence>
<evidence type="ECO:0000259" key="6">
    <source>
        <dbReference type="Pfam" id="PF08240"/>
    </source>
</evidence>